<dbReference type="InterPro" id="IPR023214">
    <property type="entry name" value="HAD_sf"/>
</dbReference>
<dbReference type="GO" id="GO:0006281">
    <property type="term" value="P:DNA repair"/>
    <property type="evidence" value="ECO:0007669"/>
    <property type="project" value="TreeGrafter"/>
</dbReference>
<sequence>MKRKAESTADTPRIHPMFSAAKTQQSDKSVNTTVNWTVSADKGLLIGTTHPLAPFASSKIASFDFDGTISLSGGSHVFSKSPDDWRFVHPSKVKARLLELHAEGFRIVIFSNQKGLLDSKKKGQGHTMESIFKGKILAVARELAIPMLIFAALDDLEYRKPSMGMWETFLSSHNESIEPDMKASFYVGDAAGRPERTERGVSKPIKKDHSDGDLKFALNCNLPFHVPETFFGIDMNGAALVPEKWDFDPRSYSNGVPLFSPASTPLIPEDFGPNDVEVILFVGSPASGKTSFYKKHLMPHGYVHINQDTLRDRKKCIQAMLEALKSGKHCVVDNTNPTVSVRAEYIAAAKPHVKRIRAFYFTASEELCEHNNRVRAKWTKGKGKELQRERISSVVLKMFRKNLEIPDGSKEVGIEEVKRINFLAEFEDDEHKRLWSQWH</sequence>
<dbReference type="InterPro" id="IPR006549">
    <property type="entry name" value="HAD-SF_hydro_IIIA"/>
</dbReference>
<dbReference type="InterPro" id="IPR027417">
    <property type="entry name" value="P-loop_NTPase"/>
</dbReference>
<dbReference type="FunFam" id="3.40.50.300:FF:000737">
    <property type="entry name" value="Bifunctional polynucleotide phosphatase/kinase"/>
    <property type="match status" value="1"/>
</dbReference>
<evidence type="ECO:0000313" key="1">
    <source>
        <dbReference type="EMBL" id="TPX77525.1"/>
    </source>
</evidence>
<evidence type="ECO:0008006" key="3">
    <source>
        <dbReference type="Google" id="ProtNLM"/>
    </source>
</evidence>
<dbReference type="GO" id="GO:0003690">
    <property type="term" value="F:double-stranded DNA binding"/>
    <property type="evidence" value="ECO:0007669"/>
    <property type="project" value="TreeGrafter"/>
</dbReference>
<dbReference type="SUPFAM" id="SSF56784">
    <property type="entry name" value="HAD-like"/>
    <property type="match status" value="1"/>
</dbReference>
<dbReference type="SUPFAM" id="SSF52540">
    <property type="entry name" value="P-loop containing nucleoside triphosphate hydrolases"/>
    <property type="match status" value="1"/>
</dbReference>
<protein>
    <recommendedName>
        <fullName evidence="3">Polynucleotide kinase 3'-phosphatase</fullName>
    </recommendedName>
</protein>
<dbReference type="Pfam" id="PF13671">
    <property type="entry name" value="AAA_33"/>
    <property type="match status" value="1"/>
</dbReference>
<comment type="caution">
    <text evidence="1">The sequence shown here is derived from an EMBL/GenBank/DDBJ whole genome shotgun (WGS) entry which is preliminary data.</text>
</comment>
<dbReference type="InterPro" id="IPR013954">
    <property type="entry name" value="PNK3P"/>
</dbReference>
<dbReference type="InterPro" id="IPR036412">
    <property type="entry name" value="HAD-like_sf"/>
</dbReference>
<dbReference type="PANTHER" id="PTHR12083:SF9">
    <property type="entry name" value="BIFUNCTIONAL POLYNUCLEOTIDE PHOSPHATASE_KINASE"/>
    <property type="match status" value="1"/>
</dbReference>
<name>A0A507FPM5_9FUNG</name>
<dbReference type="OrthoDB" id="19045at2759"/>
<dbReference type="PANTHER" id="PTHR12083">
    <property type="entry name" value="BIFUNCTIONAL POLYNUCLEOTIDE PHOSPHATASE/KINASE"/>
    <property type="match status" value="1"/>
</dbReference>
<dbReference type="Gene3D" id="3.40.50.300">
    <property type="entry name" value="P-loop containing nucleotide triphosphate hydrolases"/>
    <property type="match status" value="1"/>
</dbReference>
<dbReference type="Proteomes" id="UP000320333">
    <property type="component" value="Unassembled WGS sequence"/>
</dbReference>
<evidence type="ECO:0000313" key="2">
    <source>
        <dbReference type="Proteomes" id="UP000320333"/>
    </source>
</evidence>
<dbReference type="NCBIfam" id="TIGR01664">
    <property type="entry name" value="DNA-3'-Pase"/>
    <property type="match status" value="1"/>
</dbReference>
<dbReference type="AlphaFoldDB" id="A0A507FPM5"/>
<dbReference type="GO" id="GO:0046403">
    <property type="term" value="F:polynucleotide 3'-phosphatase activity"/>
    <property type="evidence" value="ECO:0007669"/>
    <property type="project" value="TreeGrafter"/>
</dbReference>
<keyword evidence="2" id="KW-1185">Reference proteome</keyword>
<accession>A0A507FPM5</accession>
<dbReference type="EMBL" id="QEAP01000019">
    <property type="protein sequence ID" value="TPX77525.1"/>
    <property type="molecule type" value="Genomic_DNA"/>
</dbReference>
<dbReference type="NCBIfam" id="TIGR01662">
    <property type="entry name" value="HAD-SF-IIIA"/>
    <property type="match status" value="1"/>
</dbReference>
<dbReference type="GO" id="GO:0046404">
    <property type="term" value="F:ATP-dependent polydeoxyribonucleotide 5'-hydroxyl-kinase activity"/>
    <property type="evidence" value="ECO:0007669"/>
    <property type="project" value="TreeGrafter"/>
</dbReference>
<dbReference type="InterPro" id="IPR006551">
    <property type="entry name" value="Polynucleotide_phosphatase"/>
</dbReference>
<organism evidence="1 2">
    <name type="scientific">Chytriomyces confervae</name>
    <dbReference type="NCBI Taxonomy" id="246404"/>
    <lineage>
        <taxon>Eukaryota</taxon>
        <taxon>Fungi</taxon>
        <taxon>Fungi incertae sedis</taxon>
        <taxon>Chytridiomycota</taxon>
        <taxon>Chytridiomycota incertae sedis</taxon>
        <taxon>Chytridiomycetes</taxon>
        <taxon>Chytridiales</taxon>
        <taxon>Chytriomycetaceae</taxon>
        <taxon>Chytriomyces</taxon>
    </lineage>
</organism>
<reference evidence="1 2" key="1">
    <citation type="journal article" date="2019" name="Sci. Rep.">
        <title>Comparative genomics of chytrid fungi reveal insights into the obligate biotrophic and pathogenic lifestyle of Synchytrium endobioticum.</title>
        <authorList>
            <person name="van de Vossenberg B.T.L.H."/>
            <person name="Warris S."/>
            <person name="Nguyen H.D.T."/>
            <person name="van Gent-Pelzer M.P.E."/>
            <person name="Joly D.L."/>
            <person name="van de Geest H.C."/>
            <person name="Bonants P.J.M."/>
            <person name="Smith D.S."/>
            <person name="Levesque C.A."/>
            <person name="van der Lee T.A.J."/>
        </authorList>
    </citation>
    <scope>NUCLEOTIDE SEQUENCE [LARGE SCALE GENOMIC DNA]</scope>
    <source>
        <strain evidence="1 2">CBS 675.73</strain>
    </source>
</reference>
<proteinExistence type="predicted"/>
<dbReference type="Gene3D" id="3.40.50.1000">
    <property type="entry name" value="HAD superfamily/HAD-like"/>
    <property type="match status" value="1"/>
</dbReference>
<dbReference type="STRING" id="246404.A0A507FPM5"/>
<dbReference type="Pfam" id="PF08645">
    <property type="entry name" value="PNK3P"/>
    <property type="match status" value="1"/>
</dbReference>
<gene>
    <name evidence="1" type="ORF">CcCBS67573_g01200</name>
</gene>